<dbReference type="Pfam" id="PF13843">
    <property type="entry name" value="DDE_Tnp_1_7"/>
    <property type="match status" value="1"/>
</dbReference>
<dbReference type="Proteomes" id="UP001347796">
    <property type="component" value="Unassembled WGS sequence"/>
</dbReference>
<name>A0AAN8PV03_PATCE</name>
<dbReference type="PANTHER" id="PTHR46599">
    <property type="entry name" value="PIGGYBAC TRANSPOSABLE ELEMENT-DERIVED PROTEIN 4"/>
    <property type="match status" value="1"/>
</dbReference>
<evidence type="ECO:0000256" key="1">
    <source>
        <dbReference type="SAM" id="Phobius"/>
    </source>
</evidence>
<dbReference type="AlphaFoldDB" id="A0AAN8PV03"/>
<evidence type="ECO:0000313" key="4">
    <source>
        <dbReference type="EMBL" id="KAK6177150.1"/>
    </source>
</evidence>
<keyword evidence="5" id="KW-1185">Reference proteome</keyword>
<evidence type="ECO:0000259" key="2">
    <source>
        <dbReference type="Pfam" id="PF13842"/>
    </source>
</evidence>
<evidence type="ECO:0000259" key="3">
    <source>
        <dbReference type="Pfam" id="PF13843"/>
    </source>
</evidence>
<dbReference type="PANTHER" id="PTHR46599:SF3">
    <property type="entry name" value="PIGGYBAC TRANSPOSABLE ELEMENT-DERIVED PROTEIN 4"/>
    <property type="match status" value="1"/>
</dbReference>
<organism evidence="4 5">
    <name type="scientific">Patella caerulea</name>
    <name type="common">Rayed Mediterranean limpet</name>
    <dbReference type="NCBI Taxonomy" id="87958"/>
    <lineage>
        <taxon>Eukaryota</taxon>
        <taxon>Metazoa</taxon>
        <taxon>Spiralia</taxon>
        <taxon>Lophotrochozoa</taxon>
        <taxon>Mollusca</taxon>
        <taxon>Gastropoda</taxon>
        <taxon>Patellogastropoda</taxon>
        <taxon>Patelloidea</taxon>
        <taxon>Patellidae</taxon>
        <taxon>Patella</taxon>
    </lineage>
</organism>
<evidence type="ECO:0008006" key="6">
    <source>
        <dbReference type="Google" id="ProtNLM"/>
    </source>
</evidence>
<feature type="transmembrane region" description="Helical" evidence="1">
    <location>
        <begin position="284"/>
        <end position="306"/>
    </location>
</feature>
<protein>
    <recommendedName>
        <fullName evidence="6">PiggyBac transposable element-derived protein domain-containing protein</fullName>
    </recommendedName>
</protein>
<dbReference type="Pfam" id="PF13842">
    <property type="entry name" value="zf-Tnp_2"/>
    <property type="match status" value="1"/>
</dbReference>
<gene>
    <name evidence="4" type="ORF">SNE40_015310</name>
</gene>
<proteinExistence type="predicted"/>
<reference evidence="4 5" key="1">
    <citation type="submission" date="2024-01" db="EMBL/GenBank/DDBJ databases">
        <title>The genome of the rayed Mediterranean limpet Patella caerulea (Linnaeus, 1758).</title>
        <authorList>
            <person name="Anh-Thu Weber A."/>
            <person name="Halstead-Nussloch G."/>
        </authorList>
    </citation>
    <scope>NUCLEOTIDE SEQUENCE [LARGE SCALE GENOMIC DNA]</scope>
    <source>
        <strain evidence="4">AATW-2023a</strain>
        <tissue evidence="4">Whole specimen</tissue>
    </source>
</reference>
<feature type="domain" description="PiggyBac transposable element-derived protein 4 C-terminal zinc-finger" evidence="2">
    <location>
        <begin position="361"/>
        <end position="413"/>
    </location>
</feature>
<accession>A0AAN8PV03</accession>
<sequence>MDLKELPEYADYWSNDSALGDQYVSSRMSRRRYESLSRYLHITDPNNENKEDKLCKARPFIDTLQDKFPKLFGPGPALSIDEAMIKYNGRIKWKQYMPKKPTKWGMKLWCLCDASTGYCLKFDVYTGRSDEDAPDKGLAYQVVMGLMEKFILSNHQLFCDNFFTSLDLVRDLKDADTYYCGTVRKNRKGLPKSIDEPRLAPGESVKMATDRDIIFCRWKDKRDVYLVSSNNDGSDTEKPRTRHRQDEMIQIPTMVVDYNKNMGGVDHLDQYRSYYNLGRAGKKWWKYLVFALLNIAVVNAYILWYSSRMPLPKNKRKWSLKTFKLRIVHQLADNFSSRKRKCSWEGREVQKVIERNIMPGHDLVRFDGRKRACQWCLKEKKRTASDRCVVSSFECSHCRVNLCRDGDCYVKFHGII</sequence>
<feature type="domain" description="PiggyBac transposable element-derived protein" evidence="3">
    <location>
        <begin position="2"/>
        <end position="301"/>
    </location>
</feature>
<dbReference type="InterPro" id="IPR029526">
    <property type="entry name" value="PGBD"/>
</dbReference>
<dbReference type="InterPro" id="IPR032718">
    <property type="entry name" value="PGBD4_Znf_C"/>
</dbReference>
<comment type="caution">
    <text evidence="4">The sequence shown here is derived from an EMBL/GenBank/DDBJ whole genome shotgun (WGS) entry which is preliminary data.</text>
</comment>
<dbReference type="EMBL" id="JAZGQO010000010">
    <property type="protein sequence ID" value="KAK6177150.1"/>
    <property type="molecule type" value="Genomic_DNA"/>
</dbReference>
<keyword evidence="1" id="KW-0472">Membrane</keyword>
<keyword evidence="1" id="KW-1133">Transmembrane helix</keyword>
<keyword evidence="1" id="KW-0812">Transmembrane</keyword>
<evidence type="ECO:0000313" key="5">
    <source>
        <dbReference type="Proteomes" id="UP001347796"/>
    </source>
</evidence>